<reference evidence="4" key="1">
    <citation type="journal article" date="2019" name="Int. J. Syst. Evol. Microbiol.">
        <title>The Global Catalogue of Microorganisms (GCM) 10K type strain sequencing project: providing services to taxonomists for standard genome sequencing and annotation.</title>
        <authorList>
            <consortium name="The Broad Institute Genomics Platform"/>
            <consortium name="The Broad Institute Genome Sequencing Center for Infectious Disease"/>
            <person name="Wu L."/>
            <person name="Ma J."/>
        </authorList>
    </citation>
    <scope>NUCLEOTIDE SEQUENCE [LARGE SCALE GENOMIC DNA]</scope>
    <source>
        <strain evidence="4">JCM 17919</strain>
    </source>
</reference>
<evidence type="ECO:0000313" key="3">
    <source>
        <dbReference type="EMBL" id="GAA4317659.1"/>
    </source>
</evidence>
<evidence type="ECO:0000313" key="4">
    <source>
        <dbReference type="Proteomes" id="UP001501725"/>
    </source>
</evidence>
<comment type="caution">
    <text evidence="3">The sequence shown here is derived from an EMBL/GenBank/DDBJ whole genome shotgun (WGS) entry which is preliminary data.</text>
</comment>
<evidence type="ECO:0000256" key="1">
    <source>
        <dbReference type="ARBA" id="ARBA00022553"/>
    </source>
</evidence>
<keyword evidence="2" id="KW-0732">Signal</keyword>
<keyword evidence="1" id="KW-0597">Phosphoprotein</keyword>
<feature type="chain" id="PRO_5045437613" description="Histidine kinase" evidence="2">
    <location>
        <begin position="28"/>
        <end position="369"/>
    </location>
</feature>
<dbReference type="PANTHER" id="PTHR43547:SF2">
    <property type="entry name" value="HYBRID SIGNAL TRANSDUCTION HISTIDINE KINASE C"/>
    <property type="match status" value="1"/>
</dbReference>
<proteinExistence type="predicted"/>
<evidence type="ECO:0000256" key="2">
    <source>
        <dbReference type="SAM" id="SignalP"/>
    </source>
</evidence>
<dbReference type="EMBL" id="BAABGY010000001">
    <property type="protein sequence ID" value="GAA4317659.1"/>
    <property type="molecule type" value="Genomic_DNA"/>
</dbReference>
<dbReference type="PROSITE" id="PS51257">
    <property type="entry name" value="PROKAR_LIPOPROTEIN"/>
    <property type="match status" value="1"/>
</dbReference>
<dbReference type="PANTHER" id="PTHR43547">
    <property type="entry name" value="TWO-COMPONENT HISTIDINE KINASE"/>
    <property type="match status" value="1"/>
</dbReference>
<dbReference type="RefSeq" id="WP_345252657.1">
    <property type="nucleotide sequence ID" value="NZ_BAABGY010000001.1"/>
</dbReference>
<organism evidence="3 4">
    <name type="scientific">Flaviaesturariibacter amylovorans</name>
    <dbReference type="NCBI Taxonomy" id="1084520"/>
    <lineage>
        <taxon>Bacteria</taxon>
        <taxon>Pseudomonadati</taxon>
        <taxon>Bacteroidota</taxon>
        <taxon>Chitinophagia</taxon>
        <taxon>Chitinophagales</taxon>
        <taxon>Chitinophagaceae</taxon>
        <taxon>Flaviaestuariibacter</taxon>
    </lineage>
</organism>
<name>A0ABP8G594_9BACT</name>
<dbReference type="InterPro" id="IPR015943">
    <property type="entry name" value="WD40/YVTN_repeat-like_dom_sf"/>
</dbReference>
<gene>
    <name evidence="3" type="ORF">GCM10023184_01420</name>
</gene>
<evidence type="ECO:0008006" key="5">
    <source>
        <dbReference type="Google" id="ProtNLM"/>
    </source>
</evidence>
<sequence>MKQYSAARHLLTILAILLLGTACQEPAKNGLPDKHPKLIKTIGNPGYGNVQCSLEDKAGNLWFGTTGNGLYRYDGKSFRQFLMADGLNSNSVYALMEDNEGRIWVGTEAGLCLYKPAASTTPGGNAFDPVRIPLPKDLPPNTNPNKQNAHLIHSMLQAKSGKLWFATIDGVFVSDGQSFTHFPIREAPNGYLGTNDKAERLLEDKAGNIWFGGRTNEGAYRYDGKTVTQLRLDTLFQDGPTPKPHNWGWPQVQDRAGNIWFSSWGGAYRYDGKSVTGFTREAGLPNEVTCILEDKKGNLWFGGAQGLARYDGKTFTRFGTKDGLANPWIWSLLEDTRGHIWVGTRATGLYLFDGTRFIAYSEYQQPVAK</sequence>
<keyword evidence="4" id="KW-1185">Reference proteome</keyword>
<dbReference type="InterPro" id="IPR011110">
    <property type="entry name" value="Reg_prop"/>
</dbReference>
<feature type="signal peptide" evidence="2">
    <location>
        <begin position="1"/>
        <end position="27"/>
    </location>
</feature>
<dbReference type="Proteomes" id="UP001501725">
    <property type="component" value="Unassembled WGS sequence"/>
</dbReference>
<dbReference type="SUPFAM" id="SSF63829">
    <property type="entry name" value="Calcium-dependent phosphotriesterase"/>
    <property type="match status" value="2"/>
</dbReference>
<accession>A0ABP8G594</accession>
<dbReference type="Pfam" id="PF07494">
    <property type="entry name" value="Reg_prop"/>
    <property type="match status" value="4"/>
</dbReference>
<dbReference type="Gene3D" id="2.130.10.10">
    <property type="entry name" value="YVTN repeat-like/Quinoprotein amine dehydrogenase"/>
    <property type="match status" value="3"/>
</dbReference>
<protein>
    <recommendedName>
        <fullName evidence="5">Histidine kinase</fullName>
    </recommendedName>
</protein>